<dbReference type="AlphaFoldDB" id="A0A7V0Z7D2"/>
<keyword evidence="17" id="KW-0511">Multifunctional enzyme</keyword>
<comment type="similarity">
    <text evidence="19">Belongs to the shikimate kinase family.</text>
</comment>
<organism evidence="22">
    <name type="scientific">candidate division WOR-3 bacterium</name>
    <dbReference type="NCBI Taxonomy" id="2052148"/>
    <lineage>
        <taxon>Bacteria</taxon>
        <taxon>Bacteria division WOR-3</taxon>
    </lineage>
</organism>
<keyword evidence="15 19" id="KW-0057">Aromatic amino acid biosynthesis</keyword>
<comment type="cofactor">
    <cofactor evidence="19">
        <name>Mg(2+)</name>
        <dbReference type="ChEBI" id="CHEBI:18420"/>
    </cofactor>
    <text evidence="19">Binds 1 Mg(2+) ion per subunit.</text>
</comment>
<dbReference type="GO" id="GO:0005524">
    <property type="term" value="F:ATP binding"/>
    <property type="evidence" value="ECO:0007669"/>
    <property type="project" value="UniProtKB-UniRule"/>
</dbReference>
<dbReference type="GO" id="GO:0005737">
    <property type="term" value="C:cytoplasm"/>
    <property type="evidence" value="ECO:0007669"/>
    <property type="project" value="UniProtKB-SubCell"/>
</dbReference>
<evidence type="ECO:0000256" key="19">
    <source>
        <dbReference type="HAMAP-Rule" id="MF_00109"/>
    </source>
</evidence>
<dbReference type="SUPFAM" id="SSF56796">
    <property type="entry name" value="Dehydroquinate synthase-like"/>
    <property type="match status" value="1"/>
</dbReference>
<keyword evidence="16 22" id="KW-0456">Lyase</keyword>
<dbReference type="UniPathway" id="UPA00053">
    <property type="reaction ID" value="UER00088"/>
</dbReference>
<dbReference type="InterPro" id="IPR027417">
    <property type="entry name" value="P-loop_NTPase"/>
</dbReference>
<gene>
    <name evidence="22" type="primary">aroB</name>
    <name evidence="19" type="synonym">aroK</name>
    <name evidence="22" type="ORF">ENP86_10605</name>
</gene>
<name>A0A7V0Z7D2_UNCW3</name>
<evidence type="ECO:0000256" key="13">
    <source>
        <dbReference type="ARBA" id="ARBA00022840"/>
    </source>
</evidence>
<dbReference type="GO" id="GO:0003856">
    <property type="term" value="F:3-dehydroquinate synthase activity"/>
    <property type="evidence" value="ECO:0007669"/>
    <property type="project" value="UniProtKB-UniRule"/>
</dbReference>
<sequence length="516" mass="59357">MSENIVLIGFMGTGKDTIGRILAKRLNLAYLSTDRMIELAEQRSIKEIFQSKGEEYFRKRERWVLERIKGLKNVVIATGGGIVIDKKNRELLKRTGKVIQLYANQETLLKRIEMDGSRPLVKSKKEFFNLLGQRKGIYDFAEMKIDTTEKAPELVAREIIKRLGLEKIDYPGQNKSIIIHTKSRVYPVIITFYPNRHLCFKKKKIFIITNPLVGVLYLDDLVENLKRQENEVNYLIIPDGEGYKSFKTVERIYEYLFKINFQRKDIILGLGGGAITDIAGFVASTFKRGCRLVYVPTTLLCQVDAALGGKNGVNTKYGKNMFGTFYQPELVVCDIKKIMTLPDREFSNGIAEVIKYGIIGSEGLFRFLNEKKGLIMERNPSVLFRIIKECVMIKGKIIEEDENEEKGIREVLNFGHTIGHIIEKLGGYKRFSHGEAVSIGMVQEIGIFNKNRNSVEVIELLRGYSLPVELPEFNKKQDIKRFILQDKKMKGEKIRIPIFERIGRVKIKEVLCKRFF</sequence>
<comment type="cofactor">
    <cofactor evidence="3">
        <name>Zn(2+)</name>
        <dbReference type="ChEBI" id="CHEBI:29105"/>
    </cofactor>
</comment>
<feature type="binding site" evidence="19">
    <location>
        <position position="34"/>
    </location>
    <ligand>
        <name>substrate</name>
    </ligand>
</feature>
<evidence type="ECO:0000256" key="9">
    <source>
        <dbReference type="ARBA" id="ARBA00022723"/>
    </source>
</evidence>
<dbReference type="Pfam" id="PF01202">
    <property type="entry name" value="SKI"/>
    <property type="match status" value="1"/>
</dbReference>
<dbReference type="GO" id="GO:0004765">
    <property type="term" value="F:shikimate kinase activity"/>
    <property type="evidence" value="ECO:0007669"/>
    <property type="project" value="UniProtKB-UniRule"/>
</dbReference>
<comment type="function">
    <text evidence="19">Catalyzes the specific phosphorylation of the 3-hydroxyl group of shikimic acid using ATP as a cosubstrate.</text>
</comment>
<feature type="domain" description="3-dehydroquinate synthase N-terminal" evidence="20">
    <location>
        <begin position="235"/>
        <end position="347"/>
    </location>
</feature>
<dbReference type="Gene3D" id="3.40.50.300">
    <property type="entry name" value="P-loop containing nucleotide triphosphate hydrolases"/>
    <property type="match status" value="1"/>
</dbReference>
<evidence type="ECO:0000256" key="12">
    <source>
        <dbReference type="ARBA" id="ARBA00022833"/>
    </source>
</evidence>
<comment type="catalytic activity">
    <reaction evidence="18 19">
        <text>shikimate + ATP = 3-phosphoshikimate + ADP + H(+)</text>
        <dbReference type="Rhea" id="RHEA:13121"/>
        <dbReference type="ChEBI" id="CHEBI:15378"/>
        <dbReference type="ChEBI" id="CHEBI:30616"/>
        <dbReference type="ChEBI" id="CHEBI:36208"/>
        <dbReference type="ChEBI" id="CHEBI:145989"/>
        <dbReference type="ChEBI" id="CHEBI:456216"/>
        <dbReference type="EC" id="2.7.1.71"/>
    </reaction>
</comment>
<dbReference type="CDD" id="cd08195">
    <property type="entry name" value="DHQS"/>
    <property type="match status" value="1"/>
</dbReference>
<keyword evidence="7 19" id="KW-0028">Amino-acid biosynthesis</keyword>
<keyword evidence="10 19" id="KW-0547">Nucleotide-binding</keyword>
<dbReference type="GO" id="GO:0009073">
    <property type="term" value="P:aromatic amino acid family biosynthetic process"/>
    <property type="evidence" value="ECO:0007669"/>
    <property type="project" value="UniProtKB-KW"/>
</dbReference>
<dbReference type="NCBIfam" id="TIGR01357">
    <property type="entry name" value="aroB"/>
    <property type="match status" value="1"/>
</dbReference>
<dbReference type="PANTHER" id="PTHR43622">
    <property type="entry name" value="3-DEHYDROQUINATE SYNTHASE"/>
    <property type="match status" value="1"/>
</dbReference>
<dbReference type="GO" id="GO:0000287">
    <property type="term" value="F:magnesium ion binding"/>
    <property type="evidence" value="ECO:0007669"/>
    <property type="project" value="UniProtKB-UniRule"/>
</dbReference>
<comment type="subunit">
    <text evidence="19">Monomer.</text>
</comment>
<dbReference type="Gene3D" id="3.40.50.1970">
    <property type="match status" value="1"/>
</dbReference>
<keyword evidence="11 19" id="KW-0418">Kinase</keyword>
<dbReference type="HAMAP" id="MF_00109">
    <property type="entry name" value="Shikimate_kinase"/>
    <property type="match status" value="1"/>
</dbReference>
<dbReference type="Gene3D" id="1.20.1090.10">
    <property type="entry name" value="Dehydroquinate synthase-like - alpha domain"/>
    <property type="match status" value="1"/>
</dbReference>
<keyword evidence="14" id="KW-0520">NAD</keyword>
<protein>
    <recommendedName>
        <fullName evidence="5 19">Shikimate kinase</fullName>
        <shortName evidence="19">SK</shortName>
        <ecNumber evidence="5 19">2.7.1.71</ecNumber>
    </recommendedName>
</protein>
<evidence type="ECO:0000256" key="2">
    <source>
        <dbReference type="ARBA" id="ARBA00001941"/>
    </source>
</evidence>
<dbReference type="CDD" id="cd00464">
    <property type="entry name" value="SK"/>
    <property type="match status" value="1"/>
</dbReference>
<feature type="binding site" evidence="19">
    <location>
        <begin position="12"/>
        <end position="17"/>
    </location>
    <ligand>
        <name>ATP</name>
        <dbReference type="ChEBI" id="CHEBI:30616"/>
    </ligand>
</feature>
<dbReference type="InterPro" id="IPR030960">
    <property type="entry name" value="DHQS/DOIS_N"/>
</dbReference>
<dbReference type="Pfam" id="PF24621">
    <property type="entry name" value="DHQS_C"/>
    <property type="match status" value="1"/>
</dbReference>
<comment type="cofactor">
    <cofactor evidence="2">
        <name>Co(2+)</name>
        <dbReference type="ChEBI" id="CHEBI:48828"/>
    </cofactor>
</comment>
<evidence type="ECO:0000256" key="5">
    <source>
        <dbReference type="ARBA" id="ARBA00012154"/>
    </source>
</evidence>
<feature type="binding site" evidence="19">
    <location>
        <position position="134"/>
    </location>
    <ligand>
        <name>substrate</name>
    </ligand>
</feature>
<evidence type="ECO:0000256" key="7">
    <source>
        <dbReference type="ARBA" id="ARBA00022605"/>
    </source>
</evidence>
<comment type="caution">
    <text evidence="19">Lacks conserved residue(s) required for the propagation of feature annotation.</text>
</comment>
<dbReference type="InterPro" id="IPR000623">
    <property type="entry name" value="Shikimate_kinase/TSH1"/>
</dbReference>
<evidence type="ECO:0000313" key="22">
    <source>
        <dbReference type="EMBL" id="HDY59977.1"/>
    </source>
</evidence>
<dbReference type="PRINTS" id="PR01100">
    <property type="entry name" value="SHIKIMTKNASE"/>
</dbReference>
<dbReference type="InterPro" id="IPR016037">
    <property type="entry name" value="DHQ_synth_AroB"/>
</dbReference>
<evidence type="ECO:0000256" key="4">
    <source>
        <dbReference type="ARBA" id="ARBA00004842"/>
    </source>
</evidence>
<evidence type="ECO:0000259" key="20">
    <source>
        <dbReference type="Pfam" id="PF01761"/>
    </source>
</evidence>
<dbReference type="EC" id="2.7.1.71" evidence="5 19"/>
<keyword evidence="8 19" id="KW-0808">Transferase</keyword>
<dbReference type="GO" id="GO:0008652">
    <property type="term" value="P:amino acid biosynthetic process"/>
    <property type="evidence" value="ECO:0007669"/>
    <property type="project" value="UniProtKB-KW"/>
</dbReference>
<dbReference type="FunFam" id="3.40.50.1970:FF:000007">
    <property type="entry name" value="Pentafunctional AROM polypeptide"/>
    <property type="match status" value="1"/>
</dbReference>
<dbReference type="GO" id="GO:0009423">
    <property type="term" value="P:chorismate biosynthetic process"/>
    <property type="evidence" value="ECO:0007669"/>
    <property type="project" value="UniProtKB-UniRule"/>
</dbReference>
<dbReference type="EMBL" id="DSKY01000022">
    <property type="protein sequence ID" value="HDY59977.1"/>
    <property type="molecule type" value="Genomic_DNA"/>
</dbReference>
<dbReference type="Pfam" id="PF01761">
    <property type="entry name" value="DHQ_synthase"/>
    <property type="match status" value="1"/>
</dbReference>
<reference evidence="22" key="1">
    <citation type="journal article" date="2020" name="mSystems">
        <title>Genome- and Community-Level Interaction Insights into Carbon Utilization and Element Cycling Functions of Hydrothermarchaeota in Hydrothermal Sediment.</title>
        <authorList>
            <person name="Zhou Z."/>
            <person name="Liu Y."/>
            <person name="Xu W."/>
            <person name="Pan J."/>
            <person name="Luo Z.H."/>
            <person name="Li M."/>
        </authorList>
    </citation>
    <scope>NUCLEOTIDE SEQUENCE [LARGE SCALE GENOMIC DNA]</scope>
    <source>
        <strain evidence="22">SpSt-258</strain>
    </source>
</reference>
<dbReference type="InterPro" id="IPR031322">
    <property type="entry name" value="Shikimate/glucono_kinase"/>
</dbReference>
<accession>A0A7V0Z7D2</accession>
<keyword evidence="9 19" id="KW-0479">Metal-binding</keyword>
<feature type="binding site" evidence="19">
    <location>
        <position position="118"/>
    </location>
    <ligand>
        <name>ATP</name>
        <dbReference type="ChEBI" id="CHEBI:30616"/>
    </ligand>
</feature>
<dbReference type="InterPro" id="IPR056179">
    <property type="entry name" value="DHQS_C"/>
</dbReference>
<keyword evidence="13 19" id="KW-0067">ATP-binding</keyword>
<evidence type="ECO:0000256" key="14">
    <source>
        <dbReference type="ARBA" id="ARBA00023027"/>
    </source>
</evidence>
<keyword evidence="12" id="KW-0862">Zinc</keyword>
<feature type="domain" description="3-dehydroquinate synthase C-terminal" evidence="21">
    <location>
        <begin position="349"/>
        <end position="488"/>
    </location>
</feature>
<dbReference type="InterPro" id="IPR050071">
    <property type="entry name" value="Dehydroquinate_synthase"/>
</dbReference>
<comment type="cofactor">
    <cofactor evidence="1">
        <name>NAD(+)</name>
        <dbReference type="ChEBI" id="CHEBI:57540"/>
    </cofactor>
</comment>
<evidence type="ECO:0000256" key="15">
    <source>
        <dbReference type="ARBA" id="ARBA00023141"/>
    </source>
</evidence>
<evidence type="ECO:0000256" key="3">
    <source>
        <dbReference type="ARBA" id="ARBA00001947"/>
    </source>
</evidence>
<evidence type="ECO:0000256" key="8">
    <source>
        <dbReference type="ARBA" id="ARBA00022679"/>
    </source>
</evidence>
<feature type="binding site" evidence="19">
    <location>
        <position position="80"/>
    </location>
    <ligand>
        <name>substrate</name>
    </ligand>
</feature>
<dbReference type="InterPro" id="IPR023000">
    <property type="entry name" value="Shikimate_kinase_CS"/>
</dbReference>
<keyword evidence="19" id="KW-0460">Magnesium</keyword>
<evidence type="ECO:0000256" key="6">
    <source>
        <dbReference type="ARBA" id="ARBA00022490"/>
    </source>
</evidence>
<feature type="binding site" evidence="19">
    <location>
        <position position="58"/>
    </location>
    <ligand>
        <name>substrate</name>
    </ligand>
</feature>
<dbReference type="PANTHER" id="PTHR43622:SF1">
    <property type="entry name" value="3-DEHYDROQUINATE SYNTHASE"/>
    <property type="match status" value="1"/>
</dbReference>
<evidence type="ECO:0000256" key="1">
    <source>
        <dbReference type="ARBA" id="ARBA00001911"/>
    </source>
</evidence>
<dbReference type="SUPFAM" id="SSF52540">
    <property type="entry name" value="P-loop containing nucleoside triphosphate hydrolases"/>
    <property type="match status" value="1"/>
</dbReference>
<evidence type="ECO:0000256" key="10">
    <source>
        <dbReference type="ARBA" id="ARBA00022741"/>
    </source>
</evidence>
<comment type="caution">
    <text evidence="22">The sequence shown here is derived from an EMBL/GenBank/DDBJ whole genome shotgun (WGS) entry which is preliminary data.</text>
</comment>
<evidence type="ECO:0000259" key="21">
    <source>
        <dbReference type="Pfam" id="PF24621"/>
    </source>
</evidence>
<keyword evidence="6 19" id="KW-0963">Cytoplasm</keyword>
<evidence type="ECO:0000256" key="18">
    <source>
        <dbReference type="ARBA" id="ARBA00048567"/>
    </source>
</evidence>
<evidence type="ECO:0000256" key="16">
    <source>
        <dbReference type="ARBA" id="ARBA00023239"/>
    </source>
</evidence>
<comment type="subcellular location">
    <subcellularLocation>
        <location evidence="19">Cytoplasm</location>
    </subcellularLocation>
</comment>
<evidence type="ECO:0000256" key="17">
    <source>
        <dbReference type="ARBA" id="ARBA00023268"/>
    </source>
</evidence>
<proteinExistence type="inferred from homology"/>
<evidence type="ECO:0000256" key="11">
    <source>
        <dbReference type="ARBA" id="ARBA00022777"/>
    </source>
</evidence>
<comment type="pathway">
    <text evidence="4 19">Metabolic intermediate biosynthesis; chorismate biosynthesis; chorismate from D-erythrose 4-phosphate and phosphoenolpyruvate: step 5/7.</text>
</comment>
<dbReference type="PROSITE" id="PS01128">
    <property type="entry name" value="SHIKIMATE_KINASE"/>
    <property type="match status" value="1"/>
</dbReference>